<dbReference type="PANTHER" id="PTHR43539">
    <property type="entry name" value="FLAVIN-BINDING MONOOXYGENASE-LIKE PROTEIN (AFU_ORTHOLOGUE AFUA_4G09220)"/>
    <property type="match status" value="1"/>
</dbReference>
<dbReference type="RefSeq" id="WP_334478755.1">
    <property type="nucleotide sequence ID" value="NZ_JAZHRV010000001.1"/>
</dbReference>
<proteinExistence type="predicted"/>
<feature type="region of interest" description="Disordered" evidence="2">
    <location>
        <begin position="1"/>
        <end position="29"/>
    </location>
</feature>
<dbReference type="EMBL" id="JAZHRV010000001">
    <property type="protein sequence ID" value="MEH2554106.1"/>
    <property type="molecule type" value="Genomic_DNA"/>
</dbReference>
<evidence type="ECO:0000256" key="1">
    <source>
        <dbReference type="ARBA" id="ARBA00023002"/>
    </source>
</evidence>
<organism evidence="3 4">
    <name type="scientific">Bradyrhizobium algeriense</name>
    <dbReference type="NCBI Taxonomy" id="634784"/>
    <lineage>
        <taxon>Bacteria</taxon>
        <taxon>Pseudomonadati</taxon>
        <taxon>Pseudomonadota</taxon>
        <taxon>Alphaproteobacteria</taxon>
        <taxon>Hyphomicrobiales</taxon>
        <taxon>Nitrobacteraceae</taxon>
        <taxon>Bradyrhizobium</taxon>
    </lineage>
</organism>
<dbReference type="PRINTS" id="PR00368">
    <property type="entry name" value="FADPNR"/>
</dbReference>
<keyword evidence="1" id="KW-0560">Oxidoreductase</keyword>
<protein>
    <submittedName>
        <fullName evidence="3">Cation diffusion facilitator CzcD-associated flavoprotein CzcO</fullName>
    </submittedName>
</protein>
<accession>A0ABU8B7N0</accession>
<dbReference type="SUPFAM" id="SSF51905">
    <property type="entry name" value="FAD/NAD(P)-binding domain"/>
    <property type="match status" value="2"/>
</dbReference>
<evidence type="ECO:0000256" key="2">
    <source>
        <dbReference type="SAM" id="MobiDB-lite"/>
    </source>
</evidence>
<dbReference type="Proteomes" id="UP001364224">
    <property type="component" value="Unassembled WGS sequence"/>
</dbReference>
<keyword evidence="4" id="KW-1185">Reference proteome</keyword>
<evidence type="ECO:0000313" key="4">
    <source>
        <dbReference type="Proteomes" id="UP001364224"/>
    </source>
</evidence>
<comment type="caution">
    <text evidence="3">The sequence shown here is derived from an EMBL/GenBank/DDBJ whole genome shotgun (WGS) entry which is preliminary data.</text>
</comment>
<evidence type="ECO:0000313" key="3">
    <source>
        <dbReference type="EMBL" id="MEH2554106.1"/>
    </source>
</evidence>
<name>A0ABU8B7N0_9BRAD</name>
<sequence length="409" mass="43846">MGQAQPSGGSRERGVGEVSASPSLRDGGRDFVTPTRDVIIIGAGPAGLACAVTMRAAGLDVMVLEKAGQVGAVWRRHYDRLHLHTDRNHSGLPGMPMPPDYPAYPSRAQMVSYLESYAARFQIKPVFNTKVARLRRDGARWLADTSLDAISAPVVVVATGIADAPHRPSWPGLDIYSGAVIHSSRYRNPETYSGQRVLVIGFGNSGGEIALDLANSGVDVALAVRSPVQIIPRDLLGFPILSWAILYRRLPARLVDFINAPVLRLAVGNFEKLGLRRAAKGPRQMIEEDGRVPLIDIGTLAKIRDGAIKVRGGVDHFTANGAVFTDASAEEFHAVILATGFRPDLRRLVPDVEGVFDDHGMPLVTGGATNAPGLYFCGQITVPTGQLREIGIEAQRIAQAAKTYVARAA</sequence>
<dbReference type="Gene3D" id="3.50.50.60">
    <property type="entry name" value="FAD/NAD(P)-binding domain"/>
    <property type="match status" value="1"/>
</dbReference>
<dbReference type="InterPro" id="IPR050982">
    <property type="entry name" value="Auxin_biosynth/cation_transpt"/>
</dbReference>
<dbReference type="Pfam" id="PF13738">
    <property type="entry name" value="Pyr_redox_3"/>
    <property type="match status" value="1"/>
</dbReference>
<dbReference type="PRINTS" id="PR00469">
    <property type="entry name" value="PNDRDTASEII"/>
</dbReference>
<dbReference type="InterPro" id="IPR036188">
    <property type="entry name" value="FAD/NAD-bd_sf"/>
</dbReference>
<gene>
    <name evidence="3" type="ORF">V1286_001635</name>
</gene>
<reference evidence="3 4" key="1">
    <citation type="submission" date="2024-02" db="EMBL/GenBank/DDBJ databases">
        <title>Adaptive strategies in a cosmopolitan and abundant soil bacterium.</title>
        <authorList>
            <person name="Carini P."/>
        </authorList>
    </citation>
    <scope>NUCLEOTIDE SEQUENCE [LARGE SCALE GENOMIC DNA]</scope>
    <source>
        <strain evidence="3 4">AZCC 1608</strain>
    </source>
</reference>
<dbReference type="PANTHER" id="PTHR43539:SF78">
    <property type="entry name" value="FLAVIN-CONTAINING MONOOXYGENASE"/>
    <property type="match status" value="1"/>
</dbReference>